<evidence type="ECO:0000256" key="3">
    <source>
        <dbReference type="SAM" id="SignalP"/>
    </source>
</evidence>
<dbReference type="PANTHER" id="PTHR30483">
    <property type="entry name" value="LEUCINE-SPECIFIC-BINDING PROTEIN"/>
    <property type="match status" value="1"/>
</dbReference>
<dbReference type="InterPro" id="IPR028081">
    <property type="entry name" value="Leu-bd"/>
</dbReference>
<evidence type="ECO:0000313" key="6">
    <source>
        <dbReference type="Proteomes" id="UP000235994"/>
    </source>
</evidence>
<dbReference type="PANTHER" id="PTHR30483:SF6">
    <property type="entry name" value="PERIPLASMIC BINDING PROTEIN OF ABC TRANSPORTER FOR NATURAL AMINO ACIDS"/>
    <property type="match status" value="1"/>
</dbReference>
<dbReference type="InterPro" id="IPR051010">
    <property type="entry name" value="BCAA_transport"/>
</dbReference>
<dbReference type="Gene3D" id="3.40.50.2300">
    <property type="match status" value="2"/>
</dbReference>
<feature type="domain" description="Leucine-binding protein" evidence="4">
    <location>
        <begin position="33"/>
        <end position="381"/>
    </location>
</feature>
<evidence type="ECO:0000256" key="2">
    <source>
        <dbReference type="ARBA" id="ARBA00022729"/>
    </source>
</evidence>
<evidence type="ECO:0000256" key="1">
    <source>
        <dbReference type="ARBA" id="ARBA00010062"/>
    </source>
</evidence>
<keyword evidence="6" id="KW-1185">Reference proteome</keyword>
<organism evidence="5 6">
    <name type="scientific">Achromobacter pulmonis</name>
    <dbReference type="NCBI Taxonomy" id="1389932"/>
    <lineage>
        <taxon>Bacteria</taxon>
        <taxon>Pseudomonadati</taxon>
        <taxon>Pseudomonadota</taxon>
        <taxon>Betaproteobacteria</taxon>
        <taxon>Burkholderiales</taxon>
        <taxon>Alcaligenaceae</taxon>
        <taxon>Achromobacter</taxon>
    </lineage>
</organism>
<sequence>MRTLSKFLKIAGVAMALSAGAFVGGAGQAADKPIVIGFAIAQSGWLHNYDAAPFRAAVMKIDEINKAGGLLGREVKYRVLDTKTERERSASAGAELVQSGVDLLVVSCDYDYGAPAALAAQKAKIISMSLCAADPKMGVQGVGSFAFTATSAAQSEGIAIAEYAQQKLGMKTTYVLEDVTIEYNKSACAGFRAAWARSNGKESILGGDVFRNDDPSIAAQITRLQGLKTRPDSVFLCSYTPGGASAIRQLRAAGLDMPILGTTAMVDNYWLNAVPNLKDFYLPGLMSLYGDDPRPEMNKFVQDFKARWGEPPVSSYSVLGYSLIEQWAHAVGEAKSTDSDKTLAVMNGYRDQPFLVGPTSYTKDLHVQVNRPWLIMTVKDGSFRAVEMYRNQFKPDLKLLFRVGA</sequence>
<dbReference type="EMBL" id="POQS01000002">
    <property type="protein sequence ID" value="PND34322.1"/>
    <property type="molecule type" value="Genomic_DNA"/>
</dbReference>
<evidence type="ECO:0000259" key="4">
    <source>
        <dbReference type="Pfam" id="PF13458"/>
    </source>
</evidence>
<dbReference type="Proteomes" id="UP000235994">
    <property type="component" value="Unassembled WGS sequence"/>
</dbReference>
<name>A0A2N8KLK2_9BURK</name>
<dbReference type="AlphaFoldDB" id="A0A2N8KLK2"/>
<comment type="similarity">
    <text evidence="1">Belongs to the leucine-binding protein family.</text>
</comment>
<dbReference type="SUPFAM" id="SSF53822">
    <property type="entry name" value="Periplasmic binding protein-like I"/>
    <property type="match status" value="1"/>
</dbReference>
<dbReference type="Pfam" id="PF13458">
    <property type="entry name" value="Peripla_BP_6"/>
    <property type="match status" value="1"/>
</dbReference>
<evidence type="ECO:0000313" key="5">
    <source>
        <dbReference type="EMBL" id="PND34322.1"/>
    </source>
</evidence>
<accession>A0A2N8KLK2</accession>
<dbReference type="InterPro" id="IPR028082">
    <property type="entry name" value="Peripla_BP_I"/>
</dbReference>
<gene>
    <name evidence="5" type="ORF">C1I89_08800</name>
</gene>
<comment type="caution">
    <text evidence="5">The sequence shown here is derived from an EMBL/GenBank/DDBJ whole genome shotgun (WGS) entry which is preliminary data.</text>
</comment>
<reference evidence="5 6" key="1">
    <citation type="submission" date="2018-01" db="EMBL/GenBank/DDBJ databases">
        <title>The draft genome of an aniline degradation strain ANB-1.</title>
        <authorList>
            <person name="Zhang L."/>
            <person name="Jiang J."/>
        </authorList>
    </citation>
    <scope>NUCLEOTIDE SEQUENCE [LARGE SCALE GENOMIC DNA]</scope>
    <source>
        <strain evidence="5 6">ANB-1</strain>
    </source>
</reference>
<feature type="signal peptide" evidence="3">
    <location>
        <begin position="1"/>
        <end position="21"/>
    </location>
</feature>
<proteinExistence type="inferred from homology"/>
<protein>
    <submittedName>
        <fullName evidence="5">ABC transporter substrate-binding protein</fullName>
    </submittedName>
</protein>
<feature type="chain" id="PRO_5014731160" evidence="3">
    <location>
        <begin position="22"/>
        <end position="405"/>
    </location>
</feature>
<dbReference type="RefSeq" id="WP_102772391.1">
    <property type="nucleotide sequence ID" value="NZ_POQS01000002.1"/>
</dbReference>
<keyword evidence="2 3" id="KW-0732">Signal</keyword>